<organism evidence="2 3">
    <name type="scientific">Puccinia graminis f. sp. tritici (strain CRL 75-36-700-3 / race SCCL)</name>
    <name type="common">Black stem rust fungus</name>
    <dbReference type="NCBI Taxonomy" id="418459"/>
    <lineage>
        <taxon>Eukaryota</taxon>
        <taxon>Fungi</taxon>
        <taxon>Dikarya</taxon>
        <taxon>Basidiomycota</taxon>
        <taxon>Pucciniomycotina</taxon>
        <taxon>Pucciniomycetes</taxon>
        <taxon>Pucciniales</taxon>
        <taxon>Pucciniaceae</taxon>
        <taxon>Puccinia</taxon>
    </lineage>
</organism>
<feature type="region of interest" description="Disordered" evidence="1">
    <location>
        <begin position="128"/>
        <end position="153"/>
    </location>
</feature>
<protein>
    <submittedName>
        <fullName evidence="2">Uncharacterized protein</fullName>
    </submittedName>
</protein>
<feature type="compositionally biased region" description="Polar residues" evidence="1">
    <location>
        <begin position="1"/>
        <end position="23"/>
    </location>
</feature>
<name>E3LAX5_PUCGT</name>
<feature type="region of interest" description="Disordered" evidence="1">
    <location>
        <begin position="476"/>
        <end position="502"/>
    </location>
</feature>
<dbReference type="OrthoDB" id="2507084at2759"/>
<evidence type="ECO:0000313" key="3">
    <source>
        <dbReference type="Proteomes" id="UP000008783"/>
    </source>
</evidence>
<dbReference type="GeneID" id="10534991"/>
<gene>
    <name evidence="2" type="ORF">PGTG_19669</name>
</gene>
<dbReference type="HOGENOM" id="CLU_043067_0_0_1"/>
<reference key="1">
    <citation type="submission" date="2007-01" db="EMBL/GenBank/DDBJ databases">
        <title>The Genome Sequence of Puccinia graminis f. sp. tritici Strain CRL 75-36-700-3.</title>
        <authorList>
            <consortium name="The Broad Institute Genome Sequencing Platform"/>
            <person name="Birren B."/>
            <person name="Lander E."/>
            <person name="Galagan J."/>
            <person name="Nusbaum C."/>
            <person name="Devon K."/>
            <person name="Cuomo C."/>
            <person name="Jaffe D."/>
            <person name="Butler J."/>
            <person name="Alvarez P."/>
            <person name="Gnerre S."/>
            <person name="Grabherr M."/>
            <person name="Mauceli E."/>
            <person name="Brockman W."/>
            <person name="Young S."/>
            <person name="LaButti K."/>
            <person name="Sykes S."/>
            <person name="DeCaprio D."/>
            <person name="Crawford M."/>
            <person name="Koehrsen M."/>
            <person name="Engels R."/>
            <person name="Montgomery P."/>
            <person name="Pearson M."/>
            <person name="Howarth C."/>
            <person name="Larson L."/>
            <person name="White J."/>
            <person name="Zeng Q."/>
            <person name="Kodira C."/>
            <person name="Yandava C."/>
            <person name="Alvarado L."/>
            <person name="O'Leary S."/>
            <person name="Szabo L."/>
            <person name="Dean R."/>
            <person name="Schein J."/>
        </authorList>
    </citation>
    <scope>NUCLEOTIDE SEQUENCE</scope>
    <source>
        <strain>CRL 75-36-700-3</strain>
    </source>
</reference>
<feature type="region of interest" description="Disordered" evidence="1">
    <location>
        <begin position="1"/>
        <end position="63"/>
    </location>
</feature>
<dbReference type="AlphaFoldDB" id="E3LAX5"/>
<dbReference type="KEGG" id="pgr:PGTG_19669"/>
<proteinExistence type="predicted"/>
<keyword evidence="3" id="KW-1185">Reference proteome</keyword>
<accession>E3LAX5</accession>
<reference evidence="3" key="2">
    <citation type="journal article" date="2011" name="Proc. Natl. Acad. Sci. U.S.A.">
        <title>Obligate biotrophy features unraveled by the genomic analysis of rust fungi.</title>
        <authorList>
            <person name="Duplessis S."/>
            <person name="Cuomo C.A."/>
            <person name="Lin Y.-C."/>
            <person name="Aerts A."/>
            <person name="Tisserant E."/>
            <person name="Veneault-Fourrey C."/>
            <person name="Joly D.L."/>
            <person name="Hacquard S."/>
            <person name="Amselem J."/>
            <person name="Cantarel B.L."/>
            <person name="Chiu R."/>
            <person name="Coutinho P.M."/>
            <person name="Feau N."/>
            <person name="Field M."/>
            <person name="Frey P."/>
            <person name="Gelhaye E."/>
            <person name="Goldberg J."/>
            <person name="Grabherr M.G."/>
            <person name="Kodira C.D."/>
            <person name="Kohler A."/>
            <person name="Kuees U."/>
            <person name="Lindquist E.A."/>
            <person name="Lucas S.M."/>
            <person name="Mago R."/>
            <person name="Mauceli E."/>
            <person name="Morin E."/>
            <person name="Murat C."/>
            <person name="Pangilinan J.L."/>
            <person name="Park R."/>
            <person name="Pearson M."/>
            <person name="Quesneville H."/>
            <person name="Rouhier N."/>
            <person name="Sakthikumar S."/>
            <person name="Salamov A.A."/>
            <person name="Schmutz J."/>
            <person name="Selles B."/>
            <person name="Shapiro H."/>
            <person name="Tanguay P."/>
            <person name="Tuskan G.A."/>
            <person name="Henrissat B."/>
            <person name="Van de Peer Y."/>
            <person name="Rouze P."/>
            <person name="Ellis J.G."/>
            <person name="Dodds P.N."/>
            <person name="Schein J.E."/>
            <person name="Zhong S."/>
            <person name="Hamelin R.C."/>
            <person name="Grigoriev I.V."/>
            <person name="Szabo L.J."/>
            <person name="Martin F."/>
        </authorList>
    </citation>
    <scope>NUCLEOTIDE SEQUENCE [LARGE SCALE GENOMIC DNA]</scope>
    <source>
        <strain evidence="3">CRL 75-36-700-3 / race SCCL</strain>
    </source>
</reference>
<dbReference type="VEuPathDB" id="FungiDB:PGTG_19669"/>
<feature type="region of interest" description="Disordered" evidence="1">
    <location>
        <begin position="275"/>
        <end position="314"/>
    </location>
</feature>
<dbReference type="RefSeq" id="XP_003338119.1">
    <property type="nucleotide sequence ID" value="XM_003338071.1"/>
</dbReference>
<sequence>MATSNDQMETDNPASPSDTNSSVFDDYSSATDDDVDAQVLESHADRKRKHREGKQKLSKENNKISKIAKARQLPHQATTLVTSVTQFIKYMMGMESSGPPLPEPPSENEILQWTNHVEARRAMVQKKVNCNQPENQNHDKATSSKKKKQELSANEKFLRKERLEAIRKEGVPLIQYTPAREIPSKALQQPISSQTKQIVDNEFKNKGFSRITFDWTARSLSSSRWNTATALILIENWSRWYKTQSQNLKDLEHDIQGVVERWLGTMRGTYSKQLRSLENSHSTPSSGGQGSTSAVSRMPVSAKTKKNRQKFPTTKTMTRTSLAHTFELFLTGAAKHSPRVLHQLDEAAKQLQTNPRARKTLADLLRRGDIKIEPADAEELMEAPIKLPIDCYNPAFLDALTIIQRRLLKVGPPIGLQEFLTSICQQTIPGYMNTDETPGDNGTLRPITTIANNTPMTGRNMNTILSVHINNPTTSISSQTTNPAPPPHTNNITITGDLNMNQ</sequence>
<dbReference type="InParanoid" id="E3LAX5"/>
<evidence type="ECO:0000256" key="1">
    <source>
        <dbReference type="SAM" id="MobiDB-lite"/>
    </source>
</evidence>
<feature type="compositionally biased region" description="Basic and acidic residues" evidence="1">
    <location>
        <begin position="54"/>
        <end position="63"/>
    </location>
</feature>
<evidence type="ECO:0000313" key="2">
    <source>
        <dbReference type="EMBL" id="EFP93700.1"/>
    </source>
</evidence>
<dbReference type="EMBL" id="DS178404">
    <property type="protein sequence ID" value="EFP93700.1"/>
    <property type="molecule type" value="Genomic_DNA"/>
</dbReference>
<dbReference type="Proteomes" id="UP000008783">
    <property type="component" value="Unassembled WGS sequence"/>
</dbReference>